<evidence type="ECO:0000313" key="4">
    <source>
        <dbReference type="Proteomes" id="UP000585507"/>
    </source>
</evidence>
<dbReference type="InterPro" id="IPR012340">
    <property type="entry name" value="NA-bd_OB-fold"/>
</dbReference>
<sequence>MLDLLNVKKPPIAISTGVSVLFAQPTIIVEVEYRAWSHDGKLRHPTRECCLRLG</sequence>
<dbReference type="Proteomes" id="UP000585507">
    <property type="component" value="Unassembled WGS sequence"/>
</dbReference>
<evidence type="ECO:0000259" key="2">
    <source>
        <dbReference type="Pfam" id="PF04679"/>
    </source>
</evidence>
<gene>
    <name evidence="3" type="ORF">GGD55_004359</name>
</gene>
<evidence type="ECO:0000256" key="1">
    <source>
        <dbReference type="ARBA" id="ARBA00012727"/>
    </source>
</evidence>
<dbReference type="GO" id="GO:0003910">
    <property type="term" value="F:DNA ligase (ATP) activity"/>
    <property type="evidence" value="ECO:0007669"/>
    <property type="project" value="UniProtKB-EC"/>
</dbReference>
<name>A0A7W8UF58_9HYPH</name>
<keyword evidence="3" id="KW-0436">Ligase</keyword>
<dbReference type="Pfam" id="PF04679">
    <property type="entry name" value="DNA_ligase_A_C"/>
    <property type="match status" value="1"/>
</dbReference>
<dbReference type="EMBL" id="JACHBK010000010">
    <property type="protein sequence ID" value="MBB5537639.1"/>
    <property type="molecule type" value="Genomic_DNA"/>
</dbReference>
<dbReference type="InterPro" id="IPR012309">
    <property type="entry name" value="DNA_ligase_ATP-dep_C"/>
</dbReference>
<dbReference type="GO" id="GO:0006281">
    <property type="term" value="P:DNA repair"/>
    <property type="evidence" value="ECO:0007669"/>
    <property type="project" value="InterPro"/>
</dbReference>
<accession>A0A7W8UF58</accession>
<keyword evidence="4" id="KW-1185">Reference proteome</keyword>
<feature type="domain" description="DNA ligase ATP-dependent C-terminal" evidence="2">
    <location>
        <begin position="5"/>
        <end position="46"/>
    </location>
</feature>
<protein>
    <recommendedName>
        <fullName evidence="1">DNA ligase (ATP)</fullName>
        <ecNumber evidence="1">6.5.1.1</ecNumber>
    </recommendedName>
</protein>
<dbReference type="EC" id="6.5.1.1" evidence="1"/>
<evidence type="ECO:0000313" key="3">
    <source>
        <dbReference type="EMBL" id="MBB5537639.1"/>
    </source>
</evidence>
<dbReference type="GO" id="GO:0006310">
    <property type="term" value="P:DNA recombination"/>
    <property type="evidence" value="ECO:0007669"/>
    <property type="project" value="InterPro"/>
</dbReference>
<reference evidence="3 4" key="1">
    <citation type="submission" date="2020-08" db="EMBL/GenBank/DDBJ databases">
        <title>Genomic Encyclopedia of Type Strains, Phase IV (KMG-V): Genome sequencing to study the core and pangenomes of soil and plant-associated prokaryotes.</title>
        <authorList>
            <person name="Whitman W."/>
        </authorList>
    </citation>
    <scope>NUCLEOTIDE SEQUENCE [LARGE SCALE GENOMIC DNA]</scope>
    <source>
        <strain evidence="3 4">SEMIA 4084</strain>
    </source>
</reference>
<organism evidence="3 4">
    <name type="scientific">Rhizobium giardinii</name>
    <dbReference type="NCBI Taxonomy" id="56731"/>
    <lineage>
        <taxon>Bacteria</taxon>
        <taxon>Pseudomonadati</taxon>
        <taxon>Pseudomonadota</taxon>
        <taxon>Alphaproteobacteria</taxon>
        <taxon>Hyphomicrobiales</taxon>
        <taxon>Rhizobiaceae</taxon>
        <taxon>Rhizobium/Agrobacterium group</taxon>
        <taxon>Rhizobium</taxon>
    </lineage>
</organism>
<dbReference type="SUPFAM" id="SSF50249">
    <property type="entry name" value="Nucleic acid-binding proteins"/>
    <property type="match status" value="1"/>
</dbReference>
<proteinExistence type="predicted"/>
<dbReference type="AlphaFoldDB" id="A0A7W8UF58"/>
<comment type="caution">
    <text evidence="3">The sequence shown here is derived from an EMBL/GenBank/DDBJ whole genome shotgun (WGS) entry which is preliminary data.</text>
</comment>
<dbReference type="Gene3D" id="2.40.50.140">
    <property type="entry name" value="Nucleic acid-binding proteins"/>
    <property type="match status" value="1"/>
</dbReference>